<evidence type="ECO:0000313" key="1">
    <source>
        <dbReference type="EMBL" id="GFY02473.1"/>
    </source>
</evidence>
<comment type="caution">
    <text evidence="1">The sequence shown here is derived from an EMBL/GenBank/DDBJ whole genome shotgun (WGS) entry which is preliminary data.</text>
</comment>
<gene>
    <name evidence="1" type="primary">NCL1_49595</name>
    <name evidence="1" type="ORF">TNCV_3503541</name>
</gene>
<proteinExistence type="predicted"/>
<evidence type="ECO:0000313" key="2">
    <source>
        <dbReference type="Proteomes" id="UP000887159"/>
    </source>
</evidence>
<accession>A0A8X6S0A6</accession>
<reference evidence="1" key="1">
    <citation type="submission" date="2020-08" db="EMBL/GenBank/DDBJ databases">
        <title>Multicomponent nature underlies the extraordinary mechanical properties of spider dragline silk.</title>
        <authorList>
            <person name="Kono N."/>
            <person name="Nakamura H."/>
            <person name="Mori M."/>
            <person name="Yoshida Y."/>
            <person name="Ohtoshi R."/>
            <person name="Malay A.D."/>
            <person name="Moran D.A.P."/>
            <person name="Tomita M."/>
            <person name="Numata K."/>
            <person name="Arakawa K."/>
        </authorList>
    </citation>
    <scope>NUCLEOTIDE SEQUENCE</scope>
</reference>
<protein>
    <submittedName>
        <fullName evidence="1">Uncharacterized protein</fullName>
    </submittedName>
</protein>
<sequence>MWSQLPRDHSHEHLTGLSLIRALEPVKIHRIEWPHRCRSSVDPLLEITKSVANILVLLQCRALYKLVAHLPSRDASLLLRLVEGEERWEAPDHLHGVLQNWGETELNHSDTCMVLKAMTNNRRHSALCHDEFRGP</sequence>
<dbReference type="Proteomes" id="UP000887159">
    <property type="component" value="Unassembled WGS sequence"/>
</dbReference>
<dbReference type="EMBL" id="BMAU01021233">
    <property type="protein sequence ID" value="GFY02473.1"/>
    <property type="molecule type" value="Genomic_DNA"/>
</dbReference>
<organism evidence="1 2">
    <name type="scientific">Trichonephila clavipes</name>
    <name type="common">Golden silk orbweaver</name>
    <name type="synonym">Nephila clavipes</name>
    <dbReference type="NCBI Taxonomy" id="2585209"/>
    <lineage>
        <taxon>Eukaryota</taxon>
        <taxon>Metazoa</taxon>
        <taxon>Ecdysozoa</taxon>
        <taxon>Arthropoda</taxon>
        <taxon>Chelicerata</taxon>
        <taxon>Arachnida</taxon>
        <taxon>Araneae</taxon>
        <taxon>Araneomorphae</taxon>
        <taxon>Entelegynae</taxon>
        <taxon>Araneoidea</taxon>
        <taxon>Nephilidae</taxon>
        <taxon>Trichonephila</taxon>
    </lineage>
</organism>
<name>A0A8X6S0A6_TRICX</name>
<keyword evidence="2" id="KW-1185">Reference proteome</keyword>
<dbReference type="AlphaFoldDB" id="A0A8X6S0A6"/>